<name>A0AA86QV83_9EUKA</name>
<evidence type="ECO:0000313" key="2">
    <source>
        <dbReference type="EMBL" id="CAL6045053.1"/>
    </source>
</evidence>
<sequence>MQVNSEQYTTSFTKTGAKSSCRYQVDDDIINPQISDTDYEVRRNSTQSQQLHDNEIVRCSLENPIEIQKSEMQKDEDKLSHVTATQSIVEENDKIVKSE</sequence>
<dbReference type="EMBL" id="CATOUU010000970">
    <property type="protein sequence ID" value="CAI9963802.1"/>
    <property type="molecule type" value="Genomic_DNA"/>
</dbReference>
<evidence type="ECO:0000313" key="1">
    <source>
        <dbReference type="EMBL" id="CAI9963802.1"/>
    </source>
</evidence>
<evidence type="ECO:0000313" key="3">
    <source>
        <dbReference type="Proteomes" id="UP001642409"/>
    </source>
</evidence>
<gene>
    <name evidence="2" type="ORF">HINF_LOCUS40854</name>
    <name evidence="1" type="ORF">HINF_LOCUS51447</name>
</gene>
<accession>A0AA86QV83</accession>
<protein>
    <submittedName>
        <fullName evidence="2">Hypothetical_protein</fullName>
    </submittedName>
</protein>
<organism evidence="1">
    <name type="scientific">Hexamita inflata</name>
    <dbReference type="NCBI Taxonomy" id="28002"/>
    <lineage>
        <taxon>Eukaryota</taxon>
        <taxon>Metamonada</taxon>
        <taxon>Diplomonadida</taxon>
        <taxon>Hexamitidae</taxon>
        <taxon>Hexamitinae</taxon>
        <taxon>Hexamita</taxon>
    </lineage>
</organism>
<dbReference type="EMBL" id="CAXDID020000162">
    <property type="protein sequence ID" value="CAL6045053.1"/>
    <property type="molecule type" value="Genomic_DNA"/>
</dbReference>
<comment type="caution">
    <text evidence="1">The sequence shown here is derived from an EMBL/GenBank/DDBJ whole genome shotgun (WGS) entry which is preliminary data.</text>
</comment>
<keyword evidence="3" id="KW-1185">Reference proteome</keyword>
<proteinExistence type="predicted"/>
<dbReference type="Proteomes" id="UP001642409">
    <property type="component" value="Unassembled WGS sequence"/>
</dbReference>
<dbReference type="AlphaFoldDB" id="A0AA86QV83"/>
<reference evidence="1" key="1">
    <citation type="submission" date="2023-06" db="EMBL/GenBank/DDBJ databases">
        <authorList>
            <person name="Kurt Z."/>
        </authorList>
    </citation>
    <scope>NUCLEOTIDE SEQUENCE</scope>
</reference>
<reference evidence="2 3" key="2">
    <citation type="submission" date="2024-07" db="EMBL/GenBank/DDBJ databases">
        <authorList>
            <person name="Akdeniz Z."/>
        </authorList>
    </citation>
    <scope>NUCLEOTIDE SEQUENCE [LARGE SCALE GENOMIC DNA]</scope>
</reference>